<feature type="coiled-coil region" evidence="1">
    <location>
        <begin position="159"/>
        <end position="186"/>
    </location>
</feature>
<accession>A0A0L7LM91</accession>
<proteinExistence type="predicted"/>
<dbReference type="InterPro" id="IPR033349">
    <property type="entry name" value="ATRIP"/>
</dbReference>
<dbReference type="PANTHER" id="PTHR28594">
    <property type="entry name" value="ATR-INTERACTING PROTEIN"/>
    <property type="match status" value="1"/>
</dbReference>
<dbReference type="STRING" id="104452.A0A0L7LM91"/>
<evidence type="ECO:0000313" key="2">
    <source>
        <dbReference type="EMBL" id="KOB76336.1"/>
    </source>
</evidence>
<evidence type="ECO:0000313" key="3">
    <source>
        <dbReference type="Proteomes" id="UP000037510"/>
    </source>
</evidence>
<dbReference type="GO" id="GO:0000077">
    <property type="term" value="P:DNA damage checkpoint signaling"/>
    <property type="evidence" value="ECO:0007669"/>
    <property type="project" value="InterPro"/>
</dbReference>
<dbReference type="GO" id="GO:0006281">
    <property type="term" value="P:DNA repair"/>
    <property type="evidence" value="ECO:0007669"/>
    <property type="project" value="TreeGrafter"/>
</dbReference>
<dbReference type="PANTHER" id="PTHR28594:SF1">
    <property type="entry name" value="ATR-INTERACTING PROTEIN"/>
    <property type="match status" value="1"/>
</dbReference>
<sequence length="436" mass="49766">MSKRFFPEHQGDRKRAKLDISITDHNFPLSQNNDQNKGADAWGDDNDDEILLLASQACEEAYNTNDLSLLPDYSMFMQPGTTSTQLNPLPSTSKTDFTFKKPTTHPSSVISTHLKEKCNRISSPLPGIASKMIPKMNGHDELTDNDFLFSDKVFNDQDSDNTYRQLLKLQEENAKLKSENGKLLEKCVMKEGESSILRTQLKSCQVSVDNARLEKIKAQEKVQMEWTDRLSAANNQMSDLRTQLDFKHSIIDYNEKLSRGDVPQKCRLYSTFHRIPSTPRVKEKTCRVHLSSVYEDLTCIASGKGVKSNYFNRVTTAFQKEMDEKYIEATSTYLNVTADDLLKGRALFKEEQEVPARRLVGMLAHIIKTLLTSRPMPFVLVQILILVRKVSVREDFVKAFCPGSNLGNLKTDYDQGVLLYRKVFSFTVLRAWYISQ</sequence>
<comment type="caution">
    <text evidence="2">The sequence shown here is derived from an EMBL/GenBank/DDBJ whole genome shotgun (WGS) entry which is preliminary data.</text>
</comment>
<dbReference type="Proteomes" id="UP000037510">
    <property type="component" value="Unassembled WGS sequence"/>
</dbReference>
<name>A0A0L7LM91_OPEBR</name>
<dbReference type="EMBL" id="JTDY01000649">
    <property type="protein sequence ID" value="KOB76336.1"/>
    <property type="molecule type" value="Genomic_DNA"/>
</dbReference>
<organism evidence="2 3">
    <name type="scientific">Operophtera brumata</name>
    <name type="common">Winter moth</name>
    <name type="synonym">Phalaena brumata</name>
    <dbReference type="NCBI Taxonomy" id="104452"/>
    <lineage>
        <taxon>Eukaryota</taxon>
        <taxon>Metazoa</taxon>
        <taxon>Ecdysozoa</taxon>
        <taxon>Arthropoda</taxon>
        <taxon>Hexapoda</taxon>
        <taxon>Insecta</taxon>
        <taxon>Pterygota</taxon>
        <taxon>Neoptera</taxon>
        <taxon>Endopterygota</taxon>
        <taxon>Lepidoptera</taxon>
        <taxon>Glossata</taxon>
        <taxon>Ditrysia</taxon>
        <taxon>Geometroidea</taxon>
        <taxon>Geometridae</taxon>
        <taxon>Larentiinae</taxon>
        <taxon>Operophtera</taxon>
    </lineage>
</organism>
<keyword evidence="3" id="KW-1185">Reference proteome</keyword>
<protein>
    <recommendedName>
        <fullName evidence="4">ATR-interacting protein mus304</fullName>
    </recommendedName>
</protein>
<gene>
    <name evidence="2" type="ORF">OBRU01_05931</name>
</gene>
<reference evidence="2 3" key="1">
    <citation type="journal article" date="2015" name="Genome Biol. Evol.">
        <title>The genome of winter moth (Operophtera brumata) provides a genomic perspective on sexual dimorphism and phenology.</title>
        <authorList>
            <person name="Derks M.F."/>
            <person name="Smit S."/>
            <person name="Salis L."/>
            <person name="Schijlen E."/>
            <person name="Bossers A."/>
            <person name="Mateman C."/>
            <person name="Pijl A.S."/>
            <person name="de Ridder D."/>
            <person name="Groenen M.A."/>
            <person name="Visser M.E."/>
            <person name="Megens H.J."/>
        </authorList>
    </citation>
    <scope>NUCLEOTIDE SEQUENCE [LARGE SCALE GENOMIC DNA]</scope>
    <source>
        <strain evidence="2">WM2013NL</strain>
        <tissue evidence="2">Head and thorax</tissue>
    </source>
</reference>
<keyword evidence="1" id="KW-0175">Coiled coil</keyword>
<dbReference type="AlphaFoldDB" id="A0A0L7LM91"/>
<evidence type="ECO:0000256" key="1">
    <source>
        <dbReference type="SAM" id="Coils"/>
    </source>
</evidence>
<evidence type="ECO:0008006" key="4">
    <source>
        <dbReference type="Google" id="ProtNLM"/>
    </source>
</evidence>